<gene>
    <name evidence="3" type="ORF">G7078_01000</name>
</gene>
<name>A0A6G7ZKJ7_9SPHN</name>
<dbReference type="RefSeq" id="WP_166092090.1">
    <property type="nucleotide sequence ID" value="NZ_CP049871.1"/>
</dbReference>
<organism evidence="3 4">
    <name type="scientific">Sphingomonas sinipercae</name>
    <dbReference type="NCBI Taxonomy" id="2714944"/>
    <lineage>
        <taxon>Bacteria</taxon>
        <taxon>Pseudomonadati</taxon>
        <taxon>Pseudomonadota</taxon>
        <taxon>Alphaproteobacteria</taxon>
        <taxon>Sphingomonadales</taxon>
        <taxon>Sphingomonadaceae</taxon>
        <taxon>Sphingomonas</taxon>
    </lineage>
</organism>
<dbReference type="InterPro" id="IPR021150">
    <property type="entry name" value="Ubiq_cyt_c_chap"/>
</dbReference>
<protein>
    <submittedName>
        <fullName evidence="3">Ubiquinol-cytochrome C chaperone</fullName>
    </submittedName>
</protein>
<dbReference type="EMBL" id="CP049871">
    <property type="protein sequence ID" value="QIL01504.1"/>
    <property type="molecule type" value="Genomic_DNA"/>
</dbReference>
<sequence length="169" mass="18630">MLRFLFRRLTNEPPRGQQLFDAVVGEARQPDWYTAGGVPDTLDGRFAMLATVCALVTVRLDSEADGAVISAALTERFIEAMDAEHRQLGLNDPTLGKRVRKMVGVLSRRVGEWRAVIAADGDWGAAARSSVYRGGDMSDTQLDFTVGRLRDLWSRLVRASGSALMEGRF</sequence>
<dbReference type="Pfam" id="PF03981">
    <property type="entry name" value="Ubiq_cyt_C_chap"/>
    <property type="match status" value="1"/>
</dbReference>
<dbReference type="AlphaFoldDB" id="A0A6G7ZKJ7"/>
<evidence type="ECO:0000313" key="3">
    <source>
        <dbReference type="EMBL" id="QIL01504.1"/>
    </source>
</evidence>
<evidence type="ECO:0000313" key="4">
    <source>
        <dbReference type="Proteomes" id="UP000502502"/>
    </source>
</evidence>
<accession>A0A6G7ZKJ7</accession>
<dbReference type="Proteomes" id="UP000502502">
    <property type="component" value="Chromosome"/>
</dbReference>
<proteinExistence type="inferred from homology"/>
<comment type="similarity">
    <text evidence="1">Belongs to the UPF0174 family.</text>
</comment>
<dbReference type="KEGG" id="ssin:G7078_01000"/>
<feature type="domain" description="Ubiquinol-cytochrome c chaperone" evidence="2">
    <location>
        <begin position="36"/>
        <end position="169"/>
    </location>
</feature>
<reference evidence="3 4" key="1">
    <citation type="submission" date="2020-03" db="EMBL/GenBank/DDBJ databases">
        <title>Sphingomonas sp. nov., isolated from fish.</title>
        <authorList>
            <person name="Hyun D.-W."/>
            <person name="Bae J.-W."/>
        </authorList>
    </citation>
    <scope>NUCLEOTIDE SEQUENCE [LARGE SCALE GENOMIC DNA]</scope>
    <source>
        <strain evidence="3 4">HDW15C</strain>
    </source>
</reference>
<keyword evidence="4" id="KW-1185">Reference proteome</keyword>
<evidence type="ECO:0000259" key="2">
    <source>
        <dbReference type="Pfam" id="PF03981"/>
    </source>
</evidence>
<evidence type="ECO:0000256" key="1">
    <source>
        <dbReference type="ARBA" id="ARBA00006436"/>
    </source>
</evidence>